<dbReference type="InterPro" id="IPR002083">
    <property type="entry name" value="MATH/TRAF_dom"/>
</dbReference>
<feature type="region of interest" description="Disordered" evidence="1">
    <location>
        <begin position="1"/>
        <end position="58"/>
    </location>
</feature>
<dbReference type="Proteomes" id="UP000095282">
    <property type="component" value="Unplaced"/>
</dbReference>
<dbReference type="InterPro" id="IPR008974">
    <property type="entry name" value="TRAF-like"/>
</dbReference>
<dbReference type="InterPro" id="IPR000210">
    <property type="entry name" value="BTB/POZ_dom"/>
</dbReference>
<dbReference type="AlphaFoldDB" id="A0A1I7UCK0"/>
<evidence type="ECO:0000313" key="5">
    <source>
        <dbReference type="WBParaSite" id="Csp11.Scaffold629.g7963.t1"/>
    </source>
</evidence>
<feature type="compositionally biased region" description="Acidic residues" evidence="1">
    <location>
        <begin position="10"/>
        <end position="22"/>
    </location>
</feature>
<dbReference type="STRING" id="1561998.A0A1I7UCK0"/>
<dbReference type="SUPFAM" id="SSF54695">
    <property type="entry name" value="POZ domain"/>
    <property type="match status" value="1"/>
</dbReference>
<dbReference type="PANTHER" id="PTHR47022">
    <property type="entry name" value="BTB AND MATH DOMAIN-CONTAINING PROTEIN 36-RELATED"/>
    <property type="match status" value="1"/>
</dbReference>
<sequence length="391" mass="45049">MTDRNHDNDSAAEPENPEEMDQFDQKLEALSIGWPCDTRTSPPNRLFASPPKQTASREIDNGAADVSTFDIQAYTQPRTTKTEGMLRLEIPNFPSLKSKISTPFQYIGSLPWRLAAKTEKSKRTSEVKFFSVYIDCNPDSESTLWSCDAVVEFRIVPRNRSIPAFSRQFTNKFNFNSNNWGFPSFMAWDEVNNSNFVRNNSVTVTARVVVQKTMGVRQTQKYDFGQMQTNISDISFVINKQKLFVNKAYLALYSPVFHAMFFSNFQERDKTQIELEDVVLEEFRELLNVIYPCHKPVTVDNVEYLLELGDKYEIQYVMDECERFLMGSEDIVPITKLLWADQYLLAKLQDSCLRNIKSVAEVRAIKETEEFKNISDTTKAALLNKVLKIVD</sequence>
<evidence type="ECO:0000259" key="3">
    <source>
        <dbReference type="PROSITE" id="PS50144"/>
    </source>
</evidence>
<dbReference type="InterPro" id="IPR011333">
    <property type="entry name" value="SKP1/BTB/POZ_sf"/>
</dbReference>
<accession>A0A1I7UCK0</accession>
<proteinExistence type="predicted"/>
<reference evidence="5" key="1">
    <citation type="submission" date="2016-11" db="UniProtKB">
        <authorList>
            <consortium name="WormBaseParasite"/>
        </authorList>
    </citation>
    <scope>IDENTIFICATION</scope>
</reference>
<feature type="domain" description="BTB" evidence="2">
    <location>
        <begin position="232"/>
        <end position="291"/>
    </location>
</feature>
<dbReference type="SMART" id="SM00225">
    <property type="entry name" value="BTB"/>
    <property type="match status" value="1"/>
</dbReference>
<evidence type="ECO:0000313" key="4">
    <source>
        <dbReference type="Proteomes" id="UP000095282"/>
    </source>
</evidence>
<dbReference type="Pfam" id="PF00917">
    <property type="entry name" value="MATH"/>
    <property type="match status" value="1"/>
</dbReference>
<dbReference type="PROSITE" id="PS50097">
    <property type="entry name" value="BTB"/>
    <property type="match status" value="1"/>
</dbReference>
<organism evidence="4 5">
    <name type="scientific">Caenorhabditis tropicalis</name>
    <dbReference type="NCBI Taxonomy" id="1561998"/>
    <lineage>
        <taxon>Eukaryota</taxon>
        <taxon>Metazoa</taxon>
        <taxon>Ecdysozoa</taxon>
        <taxon>Nematoda</taxon>
        <taxon>Chromadorea</taxon>
        <taxon>Rhabditida</taxon>
        <taxon>Rhabditina</taxon>
        <taxon>Rhabditomorpha</taxon>
        <taxon>Rhabditoidea</taxon>
        <taxon>Rhabditidae</taxon>
        <taxon>Peloderinae</taxon>
        <taxon>Caenorhabditis</taxon>
    </lineage>
</organism>
<dbReference type="PANTHER" id="PTHR47022:SF1">
    <property type="entry name" value="BTB AND MATH DOMAIN-CONTAINING PROTEIN 36-RELATED"/>
    <property type="match status" value="1"/>
</dbReference>
<dbReference type="CDD" id="cd18186">
    <property type="entry name" value="BTB_POZ_ZBTB_KLHL-like"/>
    <property type="match status" value="1"/>
</dbReference>
<dbReference type="PROSITE" id="PS50144">
    <property type="entry name" value="MATH"/>
    <property type="match status" value="1"/>
</dbReference>
<evidence type="ECO:0000256" key="1">
    <source>
        <dbReference type="SAM" id="MobiDB-lite"/>
    </source>
</evidence>
<dbReference type="Gene3D" id="2.60.210.10">
    <property type="entry name" value="Apoptosis, Tumor Necrosis Factor Receptor Associated Protein 2, Chain A"/>
    <property type="match status" value="1"/>
</dbReference>
<dbReference type="Pfam" id="PF00651">
    <property type="entry name" value="BTB"/>
    <property type="match status" value="1"/>
</dbReference>
<dbReference type="SUPFAM" id="SSF49599">
    <property type="entry name" value="TRAF domain-like"/>
    <property type="match status" value="1"/>
</dbReference>
<dbReference type="SMART" id="SM00061">
    <property type="entry name" value="MATH"/>
    <property type="match status" value="1"/>
</dbReference>
<keyword evidence="4" id="KW-1185">Reference proteome</keyword>
<dbReference type="WBParaSite" id="Csp11.Scaffold629.g7963.t1">
    <property type="protein sequence ID" value="Csp11.Scaffold629.g7963.t1"/>
    <property type="gene ID" value="Csp11.Scaffold629.g7963"/>
</dbReference>
<dbReference type="eggNOG" id="ENOG502QSZD">
    <property type="taxonomic scope" value="Eukaryota"/>
</dbReference>
<protein>
    <submittedName>
        <fullName evidence="5">BTB domain-containing protein</fullName>
    </submittedName>
</protein>
<evidence type="ECO:0000259" key="2">
    <source>
        <dbReference type="PROSITE" id="PS50097"/>
    </source>
</evidence>
<name>A0A1I7UCK0_9PELO</name>
<dbReference type="Gene3D" id="3.30.710.10">
    <property type="entry name" value="Potassium Channel Kv1.1, Chain A"/>
    <property type="match status" value="1"/>
</dbReference>
<feature type="domain" description="MATH" evidence="3">
    <location>
        <begin position="83"/>
        <end position="208"/>
    </location>
</feature>